<protein>
    <recommendedName>
        <fullName evidence="5">tRNA/rRNA methyltransferase SpoU type domain-containing protein</fullName>
    </recommendedName>
</protein>
<evidence type="ECO:0000256" key="2">
    <source>
        <dbReference type="ARBA" id="ARBA00022603"/>
    </source>
</evidence>
<name>C1E5S6_MICCC</name>
<dbReference type="GeneID" id="8243715"/>
<keyword evidence="7" id="KW-1185">Reference proteome</keyword>
<keyword evidence="3" id="KW-0808">Transferase</keyword>
<dbReference type="Gene3D" id="3.40.1280.10">
    <property type="match status" value="1"/>
</dbReference>
<dbReference type="Pfam" id="PF00588">
    <property type="entry name" value="SpoU_methylase"/>
    <property type="match status" value="1"/>
</dbReference>
<dbReference type="Proteomes" id="UP000002009">
    <property type="component" value="Chromosome 5"/>
</dbReference>
<evidence type="ECO:0000256" key="1">
    <source>
        <dbReference type="ARBA" id="ARBA00022555"/>
    </source>
</evidence>
<dbReference type="InterPro" id="IPR029026">
    <property type="entry name" value="tRNA_m1G_MTases_N"/>
</dbReference>
<dbReference type="RefSeq" id="XP_002502046.1">
    <property type="nucleotide sequence ID" value="XM_002502000.1"/>
</dbReference>
<dbReference type="InterPro" id="IPR033671">
    <property type="entry name" value="TrmH"/>
</dbReference>
<feature type="domain" description="tRNA/rRNA methyltransferase SpoU type" evidence="5">
    <location>
        <begin position="117"/>
        <end position="228"/>
    </location>
</feature>
<accession>C1E5S6</accession>
<organism evidence="6 7">
    <name type="scientific">Micromonas commoda (strain RCC299 / NOUM17 / CCMP2709)</name>
    <name type="common">Picoplanktonic green alga</name>
    <dbReference type="NCBI Taxonomy" id="296587"/>
    <lineage>
        <taxon>Eukaryota</taxon>
        <taxon>Viridiplantae</taxon>
        <taxon>Chlorophyta</taxon>
        <taxon>Mamiellophyceae</taxon>
        <taxon>Mamiellales</taxon>
        <taxon>Mamiellaceae</taxon>
        <taxon>Micromonas</taxon>
    </lineage>
</organism>
<evidence type="ECO:0000259" key="5">
    <source>
        <dbReference type="Pfam" id="PF00588"/>
    </source>
</evidence>
<keyword evidence="1" id="KW-0820">tRNA-binding</keyword>
<dbReference type="KEGG" id="mis:MICPUN_58419"/>
<dbReference type="OMA" id="NEFTTIR"/>
<dbReference type="InterPro" id="IPR001537">
    <property type="entry name" value="SpoU_MeTrfase"/>
</dbReference>
<keyword evidence="4" id="KW-0175">Coiled coil</keyword>
<dbReference type="GO" id="GO:0008173">
    <property type="term" value="F:RNA methyltransferase activity"/>
    <property type="evidence" value="ECO:0007669"/>
    <property type="project" value="InterPro"/>
</dbReference>
<evidence type="ECO:0000313" key="6">
    <source>
        <dbReference type="EMBL" id="ACO63304.1"/>
    </source>
</evidence>
<dbReference type="PANTHER" id="PTHR43453">
    <property type="entry name" value="RRNA METHYLASE-LIKE"/>
    <property type="match status" value="1"/>
</dbReference>
<evidence type="ECO:0000256" key="3">
    <source>
        <dbReference type="ARBA" id="ARBA00022679"/>
    </source>
</evidence>
<dbReference type="PANTHER" id="PTHR43453:SF3">
    <property type="entry name" value="TRNA_RRNA METHYLTRANSFERASE SPOU TYPE DOMAIN-CONTAINING PROTEIN"/>
    <property type="match status" value="1"/>
</dbReference>
<dbReference type="CDD" id="cd18092">
    <property type="entry name" value="SpoU-like_TrmH"/>
    <property type="match status" value="1"/>
</dbReference>
<proteinExistence type="predicted"/>
<reference evidence="6 7" key="1">
    <citation type="journal article" date="2009" name="Science">
        <title>Green evolution and dynamic adaptations revealed by genomes of the marine picoeukaryotes Micromonas.</title>
        <authorList>
            <person name="Worden A.Z."/>
            <person name="Lee J.H."/>
            <person name="Mock T."/>
            <person name="Rouze P."/>
            <person name="Simmons M.P."/>
            <person name="Aerts A.L."/>
            <person name="Allen A.E."/>
            <person name="Cuvelier M.L."/>
            <person name="Derelle E."/>
            <person name="Everett M.V."/>
            <person name="Foulon E."/>
            <person name="Grimwood J."/>
            <person name="Gundlach H."/>
            <person name="Henrissat B."/>
            <person name="Napoli C."/>
            <person name="McDonald S.M."/>
            <person name="Parker M.S."/>
            <person name="Rombauts S."/>
            <person name="Salamov A."/>
            <person name="Von Dassow P."/>
            <person name="Badger J.H."/>
            <person name="Coutinho P.M."/>
            <person name="Demir E."/>
            <person name="Dubchak I."/>
            <person name="Gentemann C."/>
            <person name="Eikrem W."/>
            <person name="Gready J.E."/>
            <person name="John U."/>
            <person name="Lanier W."/>
            <person name="Lindquist E.A."/>
            <person name="Lucas S."/>
            <person name="Mayer K.F."/>
            <person name="Moreau H."/>
            <person name="Not F."/>
            <person name="Otillar R."/>
            <person name="Panaud O."/>
            <person name="Pangilinan J."/>
            <person name="Paulsen I."/>
            <person name="Piegu B."/>
            <person name="Poliakov A."/>
            <person name="Robbens S."/>
            <person name="Schmutz J."/>
            <person name="Toulza E."/>
            <person name="Wyss T."/>
            <person name="Zelensky A."/>
            <person name="Zhou K."/>
            <person name="Armbrust E.V."/>
            <person name="Bhattacharya D."/>
            <person name="Goodenough U.W."/>
            <person name="Van de Peer Y."/>
            <person name="Grigoriev I.V."/>
        </authorList>
    </citation>
    <scope>NUCLEOTIDE SEQUENCE [LARGE SCALE GENOMIC DNA]</scope>
    <source>
        <strain evidence="7">RCC299 / NOUM17</strain>
    </source>
</reference>
<dbReference type="InterPro" id="IPR029028">
    <property type="entry name" value="Alpha/beta_knot_MTases"/>
</dbReference>
<gene>
    <name evidence="6" type="ORF">MICPUN_58419</name>
</gene>
<sequence>MTEADFDRPELADRLLRKAETAIRARTSRILCVIERCTDEHNYSAVIRSCEALGVQHIWLVDPVDVSYDGIDDGLVDDDDDDGDDDGVDADRARERAGGLLKSHGHGSAWREAHKLFARRANEFTTIREFPTTRACVEALREAGYVIWATDLSQKAICMTHDALRDAGFGDPDDPTATVVPEKLAIVFGTESVGCTREALESADARVYLPLRGFADSLNLSVAAALCIQTLFHLCPEAVGAMSDAERAELREKWFTQLAANRVTTRGQDRDLRDARTKLTRVRKKLLRAETATASGGGDPNPNGVGGRVADLEREETQLCDAIRAMEETRRSAAKRAIAPYLADPPAPLRDMRRPDEHREAYVGKGVRAKNAEHWAGMPAVGNHASVRNHTKKMFEGVTHRTVALAIRNTK</sequence>
<keyword evidence="2" id="KW-0489">Methyltransferase</keyword>
<dbReference type="GO" id="GO:0002938">
    <property type="term" value="P:tRNA guanine ribose methylation"/>
    <property type="evidence" value="ECO:0007669"/>
    <property type="project" value="TreeGrafter"/>
</dbReference>
<feature type="coiled-coil region" evidence="4">
    <location>
        <begin position="272"/>
        <end position="329"/>
    </location>
</feature>
<dbReference type="eggNOG" id="ENOG502SACM">
    <property type="taxonomic scope" value="Eukaryota"/>
</dbReference>
<evidence type="ECO:0000256" key="4">
    <source>
        <dbReference type="SAM" id="Coils"/>
    </source>
</evidence>
<keyword evidence="1" id="KW-0694">RNA-binding</keyword>
<dbReference type="EMBL" id="CP001326">
    <property type="protein sequence ID" value="ACO63304.1"/>
    <property type="molecule type" value="Genomic_DNA"/>
</dbReference>
<dbReference type="OrthoDB" id="241340at2759"/>
<dbReference type="AlphaFoldDB" id="C1E5S6"/>
<evidence type="ECO:0000313" key="7">
    <source>
        <dbReference type="Proteomes" id="UP000002009"/>
    </source>
</evidence>
<dbReference type="STRING" id="296587.C1E5S6"/>
<dbReference type="InParanoid" id="C1E5S6"/>
<dbReference type="GO" id="GO:0000049">
    <property type="term" value="F:tRNA binding"/>
    <property type="evidence" value="ECO:0007669"/>
    <property type="project" value="UniProtKB-KW"/>
</dbReference>
<dbReference type="SUPFAM" id="SSF75217">
    <property type="entry name" value="alpha/beta knot"/>
    <property type="match status" value="2"/>
</dbReference>